<reference evidence="2 3" key="1">
    <citation type="journal article" date="2018" name="Biotechnol. Biofuels">
        <title>Integrative visual omics of the white-rot fungus Polyporus brumalis exposes the biotechnological potential of its oxidative enzymes for delignifying raw plant biomass.</title>
        <authorList>
            <person name="Miyauchi S."/>
            <person name="Rancon A."/>
            <person name="Drula E."/>
            <person name="Hage H."/>
            <person name="Chaduli D."/>
            <person name="Favel A."/>
            <person name="Grisel S."/>
            <person name="Henrissat B."/>
            <person name="Herpoel-Gimbert I."/>
            <person name="Ruiz-Duenas F.J."/>
            <person name="Chevret D."/>
            <person name="Hainaut M."/>
            <person name="Lin J."/>
            <person name="Wang M."/>
            <person name="Pangilinan J."/>
            <person name="Lipzen A."/>
            <person name="Lesage-Meessen L."/>
            <person name="Navarro D."/>
            <person name="Riley R."/>
            <person name="Grigoriev I.V."/>
            <person name="Zhou S."/>
            <person name="Raouche S."/>
            <person name="Rosso M.N."/>
        </authorList>
    </citation>
    <scope>NUCLEOTIDE SEQUENCE [LARGE SCALE GENOMIC DNA]</scope>
    <source>
        <strain evidence="2 3">BRFM 1820</strain>
    </source>
</reference>
<name>A0A371D6S5_9APHY</name>
<gene>
    <name evidence="2" type="ORF">OH76DRAFT_682406</name>
</gene>
<evidence type="ECO:0000313" key="3">
    <source>
        <dbReference type="Proteomes" id="UP000256964"/>
    </source>
</evidence>
<dbReference type="EMBL" id="KZ857413">
    <property type="protein sequence ID" value="RDX48210.1"/>
    <property type="molecule type" value="Genomic_DNA"/>
</dbReference>
<accession>A0A371D6S5</accession>
<feature type="compositionally biased region" description="Basic and acidic residues" evidence="1">
    <location>
        <begin position="83"/>
        <end position="108"/>
    </location>
</feature>
<sequence length="108" mass="11731">MDHLCDQKTSPYQQPFTLLAPILVTLTGCITTSLQDGANSKDRSTMSGVETMLYGSEDRCDIRLGARIGTIMICNKKSSGKPSPEEQRQCDVRGGIEKAGVHGEDIMP</sequence>
<proteinExistence type="predicted"/>
<evidence type="ECO:0000313" key="2">
    <source>
        <dbReference type="EMBL" id="RDX48210.1"/>
    </source>
</evidence>
<protein>
    <submittedName>
        <fullName evidence="2">Uncharacterized protein</fullName>
    </submittedName>
</protein>
<dbReference type="Proteomes" id="UP000256964">
    <property type="component" value="Unassembled WGS sequence"/>
</dbReference>
<feature type="region of interest" description="Disordered" evidence="1">
    <location>
        <begin position="77"/>
        <end position="108"/>
    </location>
</feature>
<keyword evidence="3" id="KW-1185">Reference proteome</keyword>
<evidence type="ECO:0000256" key="1">
    <source>
        <dbReference type="SAM" id="MobiDB-lite"/>
    </source>
</evidence>
<dbReference type="AlphaFoldDB" id="A0A371D6S5"/>
<organism evidence="2 3">
    <name type="scientific">Lentinus brumalis</name>
    <dbReference type="NCBI Taxonomy" id="2498619"/>
    <lineage>
        <taxon>Eukaryota</taxon>
        <taxon>Fungi</taxon>
        <taxon>Dikarya</taxon>
        <taxon>Basidiomycota</taxon>
        <taxon>Agaricomycotina</taxon>
        <taxon>Agaricomycetes</taxon>
        <taxon>Polyporales</taxon>
        <taxon>Polyporaceae</taxon>
        <taxon>Lentinus</taxon>
    </lineage>
</organism>